<evidence type="ECO:0000313" key="3">
    <source>
        <dbReference type="Proteomes" id="UP000622552"/>
    </source>
</evidence>
<reference evidence="2" key="1">
    <citation type="submission" date="2020-11" db="EMBL/GenBank/DDBJ databases">
        <title>Sequencing the genomes of 1000 actinobacteria strains.</title>
        <authorList>
            <person name="Klenk H.-P."/>
        </authorList>
    </citation>
    <scope>NUCLEOTIDE SEQUENCE</scope>
    <source>
        <strain evidence="2">DSM 45356</strain>
    </source>
</reference>
<dbReference type="EMBL" id="JADOUF010000001">
    <property type="protein sequence ID" value="MBG6136889.1"/>
    <property type="molecule type" value="Genomic_DNA"/>
</dbReference>
<sequence length="90" mass="8927">MKRWISKGIGACMLSAAIVAAGAGPAQAADHTPEAGVWQISIGNSGIGNGNQFYIVVQAPINVCGIGLGIVGLGVGAGTCTNGAWNNVDF</sequence>
<gene>
    <name evidence="2" type="ORF">IW245_003083</name>
</gene>
<dbReference type="AlphaFoldDB" id="A0A8J7GQ50"/>
<evidence type="ECO:0000313" key="2">
    <source>
        <dbReference type="EMBL" id="MBG6136889.1"/>
    </source>
</evidence>
<organism evidence="2 3">
    <name type="scientific">Longispora fulva</name>
    <dbReference type="NCBI Taxonomy" id="619741"/>
    <lineage>
        <taxon>Bacteria</taxon>
        <taxon>Bacillati</taxon>
        <taxon>Actinomycetota</taxon>
        <taxon>Actinomycetes</taxon>
        <taxon>Micromonosporales</taxon>
        <taxon>Micromonosporaceae</taxon>
        <taxon>Longispora</taxon>
    </lineage>
</organism>
<protein>
    <recommendedName>
        <fullName evidence="4">Secreted protein</fullName>
    </recommendedName>
</protein>
<feature type="chain" id="PRO_5035145456" description="Secreted protein" evidence="1">
    <location>
        <begin position="29"/>
        <end position="90"/>
    </location>
</feature>
<name>A0A8J7GQ50_9ACTN</name>
<keyword evidence="1" id="KW-0732">Signal</keyword>
<keyword evidence="3" id="KW-1185">Reference proteome</keyword>
<evidence type="ECO:0008006" key="4">
    <source>
        <dbReference type="Google" id="ProtNLM"/>
    </source>
</evidence>
<comment type="caution">
    <text evidence="2">The sequence shown here is derived from an EMBL/GenBank/DDBJ whole genome shotgun (WGS) entry which is preliminary data.</text>
</comment>
<evidence type="ECO:0000256" key="1">
    <source>
        <dbReference type="SAM" id="SignalP"/>
    </source>
</evidence>
<dbReference type="Proteomes" id="UP000622552">
    <property type="component" value="Unassembled WGS sequence"/>
</dbReference>
<accession>A0A8J7GQ50</accession>
<feature type="signal peptide" evidence="1">
    <location>
        <begin position="1"/>
        <end position="28"/>
    </location>
</feature>
<proteinExistence type="predicted"/>
<dbReference type="RefSeq" id="WP_197003808.1">
    <property type="nucleotide sequence ID" value="NZ_BONS01000016.1"/>
</dbReference>